<dbReference type="Proteomes" id="UP000623301">
    <property type="component" value="Unassembled WGS sequence"/>
</dbReference>
<comment type="caution">
    <text evidence="2">The sequence shown here is derived from an EMBL/GenBank/DDBJ whole genome shotgun (WGS) entry which is preliminary data.</text>
</comment>
<keyword evidence="3" id="KW-1185">Reference proteome</keyword>
<dbReference type="Pfam" id="PF00364">
    <property type="entry name" value="Biotin_lipoyl"/>
    <property type="match status" value="1"/>
</dbReference>
<feature type="domain" description="Lipoyl-binding" evidence="1">
    <location>
        <begin position="50"/>
        <end position="105"/>
    </location>
</feature>
<sequence length="112" mass="12748">MIKSLFQKLFSSTKKPNKTNQHVPYESKLEKGQVESVFAPELENQKNLVLTKWNIKLGDVVKPGDIICDLSNDMILMEFESMFNGKIISMCPLNTKLNKGTELFKVEGINQL</sequence>
<dbReference type="RefSeq" id="WP_198842934.1">
    <property type="nucleotide sequence ID" value="NZ_JAEHFJ010000014.1"/>
</dbReference>
<gene>
    <name evidence="2" type="ORF">JBL43_18945</name>
</gene>
<dbReference type="EMBL" id="JAEHFJ010000014">
    <property type="protein sequence ID" value="MBJ2176337.1"/>
    <property type="molecule type" value="Genomic_DNA"/>
</dbReference>
<proteinExistence type="predicted"/>
<reference evidence="2 3" key="1">
    <citation type="submission" date="2020-12" db="EMBL/GenBank/DDBJ databases">
        <title>Aureibaculum luteum sp. nov. and Aureibaculum flavum sp. nov., novel members of the family Flavobacteriaceae isolated from Antarctic intertidal sediments.</title>
        <authorList>
            <person name="He X."/>
            <person name="Zhang X."/>
        </authorList>
    </citation>
    <scope>NUCLEOTIDE SEQUENCE [LARGE SCALE GENOMIC DNA]</scope>
    <source>
        <strain evidence="2 3">A20</strain>
    </source>
</reference>
<evidence type="ECO:0000259" key="1">
    <source>
        <dbReference type="Pfam" id="PF00364"/>
    </source>
</evidence>
<dbReference type="InterPro" id="IPR000089">
    <property type="entry name" value="Biotin_lipoyl"/>
</dbReference>
<dbReference type="Gene3D" id="2.40.50.100">
    <property type="match status" value="1"/>
</dbReference>
<dbReference type="SUPFAM" id="SSF51230">
    <property type="entry name" value="Single hybrid motif"/>
    <property type="match status" value="1"/>
</dbReference>
<protein>
    <submittedName>
        <fullName evidence="2">Lipoyl domain-containing protein</fullName>
    </submittedName>
</protein>
<evidence type="ECO:0000313" key="2">
    <source>
        <dbReference type="EMBL" id="MBJ2176337.1"/>
    </source>
</evidence>
<organism evidence="2 3">
    <name type="scientific">Aureibaculum flavum</name>
    <dbReference type="NCBI Taxonomy" id="2795986"/>
    <lineage>
        <taxon>Bacteria</taxon>
        <taxon>Pseudomonadati</taxon>
        <taxon>Bacteroidota</taxon>
        <taxon>Flavobacteriia</taxon>
        <taxon>Flavobacteriales</taxon>
        <taxon>Flavobacteriaceae</taxon>
        <taxon>Aureibaculum</taxon>
    </lineage>
</organism>
<dbReference type="InterPro" id="IPR011053">
    <property type="entry name" value="Single_hybrid_motif"/>
</dbReference>
<accession>A0ABS0WWG4</accession>
<evidence type="ECO:0000313" key="3">
    <source>
        <dbReference type="Proteomes" id="UP000623301"/>
    </source>
</evidence>
<name>A0ABS0WWG4_9FLAO</name>